<dbReference type="InterPro" id="IPR002182">
    <property type="entry name" value="NB-ARC"/>
</dbReference>
<name>A0A7Z0EJ37_9ACTN</name>
<dbReference type="Pfam" id="PF00931">
    <property type="entry name" value="NB-ARC"/>
    <property type="match status" value="1"/>
</dbReference>
<dbReference type="PANTHER" id="PTHR47691">
    <property type="entry name" value="REGULATOR-RELATED"/>
    <property type="match status" value="1"/>
</dbReference>
<dbReference type="GO" id="GO:0043531">
    <property type="term" value="F:ADP binding"/>
    <property type="evidence" value="ECO:0007669"/>
    <property type="project" value="InterPro"/>
</dbReference>
<dbReference type="RefSeq" id="WP_179819899.1">
    <property type="nucleotide sequence ID" value="NZ_JACCFS010000001.1"/>
</dbReference>
<feature type="domain" description="NB-ARC" evidence="1">
    <location>
        <begin position="111"/>
        <end position="276"/>
    </location>
</feature>
<dbReference type="SUPFAM" id="SSF52540">
    <property type="entry name" value="P-loop containing nucleoside triphosphate hydrolases"/>
    <property type="match status" value="1"/>
</dbReference>
<accession>A0A7Z0EJ37</accession>
<evidence type="ECO:0000259" key="1">
    <source>
        <dbReference type="Pfam" id="PF00931"/>
    </source>
</evidence>
<dbReference type="EMBL" id="JACCFS010000001">
    <property type="protein sequence ID" value="NYJ32203.1"/>
    <property type="molecule type" value="Genomic_DNA"/>
</dbReference>
<dbReference type="InterPro" id="IPR027417">
    <property type="entry name" value="P-loop_NTPase"/>
</dbReference>
<organism evidence="2 3">
    <name type="scientific">Nocardiopsis aegyptia</name>
    <dbReference type="NCBI Taxonomy" id="220378"/>
    <lineage>
        <taxon>Bacteria</taxon>
        <taxon>Bacillati</taxon>
        <taxon>Actinomycetota</taxon>
        <taxon>Actinomycetes</taxon>
        <taxon>Streptosporangiales</taxon>
        <taxon>Nocardiopsidaceae</taxon>
        <taxon>Nocardiopsis</taxon>
    </lineage>
</organism>
<evidence type="ECO:0000313" key="3">
    <source>
        <dbReference type="Proteomes" id="UP000572051"/>
    </source>
</evidence>
<proteinExistence type="predicted"/>
<dbReference type="PRINTS" id="PR00364">
    <property type="entry name" value="DISEASERSIST"/>
</dbReference>
<sequence length="468" mass="51857">MTTALIIFLATAVALPLLLNEFGEWAPWLAVRLVRWTARQLGSRTDADRYAEEWEGNLNEVPGKLAKLAIAIGIMAYAPRLRGSLRWSRARRLESRAPIPRSLTGAFVGREAELEAIVKHLRRRFRSRGRAGRVSVLAGMGGIGKTTLAAACATKLAASFPEGVLWLSPAERADLSPVLALLGLAKADIPQSQTEQMSLLWRHTAGRRVLVILDGAGEGREENQGLVRLRLMDARCSVLVTTRDTRFLQSDSRWWKVVPVRQMTRRESFELLRAQGLAGLGHSDLNLVSARLGDLPLALVLGAAWMRVSKMPVSEYIKRFDQAYEALESQPRTPDTARPAWETTPVVGLTWEISLGSLRKHDPGALALLQLCSCTDGSPLQRRQLASDDALPLPPELKATVNDPVAYRRMLCSIAHHSLAEVDYADESIHLHRLLRLVVAGRMSETERSLFEEAVARMGIPGDSREWE</sequence>
<keyword evidence="3" id="KW-1185">Reference proteome</keyword>
<comment type="caution">
    <text evidence="2">The sequence shown here is derived from an EMBL/GenBank/DDBJ whole genome shotgun (WGS) entry which is preliminary data.</text>
</comment>
<protein>
    <recommendedName>
        <fullName evidence="1">NB-ARC domain-containing protein</fullName>
    </recommendedName>
</protein>
<dbReference type="PANTHER" id="PTHR47691:SF3">
    <property type="entry name" value="HTH-TYPE TRANSCRIPTIONAL REGULATOR RV0890C-RELATED"/>
    <property type="match status" value="1"/>
</dbReference>
<evidence type="ECO:0000313" key="2">
    <source>
        <dbReference type="EMBL" id="NYJ32203.1"/>
    </source>
</evidence>
<dbReference type="AlphaFoldDB" id="A0A7Z0EJ37"/>
<gene>
    <name evidence="2" type="ORF">HNR10_000084</name>
</gene>
<dbReference type="Proteomes" id="UP000572051">
    <property type="component" value="Unassembled WGS sequence"/>
</dbReference>
<reference evidence="2 3" key="1">
    <citation type="submission" date="2020-07" db="EMBL/GenBank/DDBJ databases">
        <title>Sequencing the genomes of 1000 actinobacteria strains.</title>
        <authorList>
            <person name="Klenk H.-P."/>
        </authorList>
    </citation>
    <scope>NUCLEOTIDE SEQUENCE [LARGE SCALE GENOMIC DNA]</scope>
    <source>
        <strain evidence="2 3">DSM 44442</strain>
    </source>
</reference>
<dbReference type="Gene3D" id="3.40.50.300">
    <property type="entry name" value="P-loop containing nucleotide triphosphate hydrolases"/>
    <property type="match status" value="1"/>
</dbReference>